<keyword evidence="4 6" id="KW-1133">Transmembrane helix</keyword>
<accession>A0A846QSP7</accession>
<keyword evidence="2" id="KW-1003">Cell membrane</keyword>
<dbReference type="InterPro" id="IPR036390">
    <property type="entry name" value="WH_DNA-bd_sf"/>
</dbReference>
<feature type="transmembrane region" description="Helical" evidence="6">
    <location>
        <begin position="221"/>
        <end position="245"/>
    </location>
</feature>
<comment type="subcellular location">
    <subcellularLocation>
        <location evidence="1">Cell membrane</location>
        <topology evidence="1">Multi-pass membrane protein</topology>
    </subcellularLocation>
</comment>
<dbReference type="Proteomes" id="UP000580856">
    <property type="component" value="Unassembled WGS sequence"/>
</dbReference>
<evidence type="ECO:0000256" key="3">
    <source>
        <dbReference type="ARBA" id="ARBA00022692"/>
    </source>
</evidence>
<evidence type="ECO:0000313" key="8">
    <source>
        <dbReference type="Proteomes" id="UP000580856"/>
    </source>
</evidence>
<protein>
    <submittedName>
        <fullName evidence="7">Membrane protein</fullName>
    </submittedName>
</protein>
<feature type="transmembrane region" description="Helical" evidence="6">
    <location>
        <begin position="265"/>
        <end position="286"/>
    </location>
</feature>
<name>A0A846QSP7_9BACT</name>
<reference evidence="7 8" key="1">
    <citation type="submission" date="2020-03" db="EMBL/GenBank/DDBJ databases">
        <title>Genomic Encyclopedia of Type Strains, Phase IV (KMG-IV): sequencing the most valuable type-strain genomes for metagenomic binning, comparative biology and taxonomic classification.</title>
        <authorList>
            <person name="Goeker M."/>
        </authorList>
    </citation>
    <scope>NUCLEOTIDE SEQUENCE [LARGE SCALE GENOMIC DNA]</scope>
    <source>
        <strain evidence="7 8">DSM 24233</strain>
    </source>
</reference>
<proteinExistence type="predicted"/>
<feature type="transmembrane region" description="Helical" evidence="6">
    <location>
        <begin position="190"/>
        <end position="214"/>
    </location>
</feature>
<keyword evidence="5 6" id="KW-0472">Membrane</keyword>
<dbReference type="GO" id="GO:0005886">
    <property type="term" value="C:plasma membrane"/>
    <property type="evidence" value="ECO:0007669"/>
    <property type="project" value="UniProtKB-SubCell"/>
</dbReference>
<evidence type="ECO:0000256" key="1">
    <source>
        <dbReference type="ARBA" id="ARBA00004651"/>
    </source>
</evidence>
<evidence type="ECO:0000313" key="7">
    <source>
        <dbReference type="EMBL" id="NJB68475.1"/>
    </source>
</evidence>
<sequence length="451" mass="49153">MNRFSIPSLTHAGAEASFVRHQFARLLRWVYMVGHGFVADQCLLRASALAYTTVLSLVPLLAVAFSISKGFGIQNSQFIREMLMQATAGNPDVVEAIIGYINNTNVGTLGVAGVALLFMTVISLLGNIEASFNSIFGVKAQRNLWRKFSDYLAVTMVCPLLILVAISSTASLQNNEIVQRILGVSVLSALYLAALKLLPYVTTWLALLFIYVFIPNTRVRLTSALGGAILAGSLWQIVQAGYIRYQAVSTNYNAIYGSFAQVPLFLIWMFISWTIVLLGAEICFALQRSDTYYSEARMNEYSFDDRQKLGALILALLTRAFIDARPTPSNEAIASRLGAPVKLVNDVLFMLGKANIVVKVDRPGGEAYALASPPTTVHVLDVMRALARYRETTGREMFDAHAEALAPIFDGLRTAAAESPSNLTLEAFATACADLPFCAPDTGPAQHTDEK</sequence>
<feature type="transmembrane region" description="Helical" evidence="6">
    <location>
        <begin position="48"/>
        <end position="67"/>
    </location>
</feature>
<dbReference type="InterPro" id="IPR036388">
    <property type="entry name" value="WH-like_DNA-bd_sf"/>
</dbReference>
<evidence type="ECO:0000256" key="2">
    <source>
        <dbReference type="ARBA" id="ARBA00022475"/>
    </source>
</evidence>
<dbReference type="Gene3D" id="1.10.10.10">
    <property type="entry name" value="Winged helix-like DNA-binding domain superfamily/Winged helix DNA-binding domain"/>
    <property type="match status" value="1"/>
</dbReference>
<dbReference type="PANTHER" id="PTHR30213:SF0">
    <property type="entry name" value="UPF0761 MEMBRANE PROTEIN YIHY"/>
    <property type="match status" value="1"/>
</dbReference>
<evidence type="ECO:0000256" key="6">
    <source>
        <dbReference type="SAM" id="Phobius"/>
    </source>
</evidence>
<feature type="transmembrane region" description="Helical" evidence="6">
    <location>
        <begin position="109"/>
        <end position="130"/>
    </location>
</feature>
<gene>
    <name evidence="7" type="ORF">GGQ74_002148</name>
</gene>
<organism evidence="7 8">
    <name type="scientific">Desulfobaculum xiamenense</name>
    <dbReference type="NCBI Taxonomy" id="995050"/>
    <lineage>
        <taxon>Bacteria</taxon>
        <taxon>Pseudomonadati</taxon>
        <taxon>Thermodesulfobacteriota</taxon>
        <taxon>Desulfovibrionia</taxon>
        <taxon>Desulfovibrionales</taxon>
        <taxon>Desulfovibrionaceae</taxon>
        <taxon>Desulfobaculum</taxon>
    </lineage>
</organism>
<dbReference type="SUPFAM" id="SSF46785">
    <property type="entry name" value="Winged helix' DNA-binding domain"/>
    <property type="match status" value="1"/>
</dbReference>
<feature type="transmembrane region" description="Helical" evidence="6">
    <location>
        <begin position="151"/>
        <end position="170"/>
    </location>
</feature>
<dbReference type="AlphaFoldDB" id="A0A846QSP7"/>
<comment type="caution">
    <text evidence="7">The sequence shown here is derived from an EMBL/GenBank/DDBJ whole genome shotgun (WGS) entry which is preliminary data.</text>
</comment>
<dbReference type="EMBL" id="JAATJA010000002">
    <property type="protein sequence ID" value="NJB68475.1"/>
    <property type="molecule type" value="Genomic_DNA"/>
</dbReference>
<dbReference type="Pfam" id="PF03631">
    <property type="entry name" value="Virul_fac_BrkB"/>
    <property type="match status" value="1"/>
</dbReference>
<dbReference type="RefSeq" id="WP_167941538.1">
    <property type="nucleotide sequence ID" value="NZ_JAATJA010000002.1"/>
</dbReference>
<keyword evidence="3 6" id="KW-0812">Transmembrane</keyword>
<dbReference type="InterPro" id="IPR017039">
    <property type="entry name" value="Virul_fac_BrkB"/>
</dbReference>
<dbReference type="NCBIfam" id="TIGR00765">
    <property type="entry name" value="yihY_not_rbn"/>
    <property type="match status" value="1"/>
</dbReference>
<evidence type="ECO:0000256" key="4">
    <source>
        <dbReference type="ARBA" id="ARBA00022989"/>
    </source>
</evidence>
<keyword evidence="8" id="KW-1185">Reference proteome</keyword>
<dbReference type="PANTHER" id="PTHR30213">
    <property type="entry name" value="INNER MEMBRANE PROTEIN YHJD"/>
    <property type="match status" value="1"/>
</dbReference>
<evidence type="ECO:0000256" key="5">
    <source>
        <dbReference type="ARBA" id="ARBA00023136"/>
    </source>
</evidence>